<organism evidence="2 3">
    <name type="scientific">Caerostris extrusa</name>
    <name type="common">Bark spider</name>
    <name type="synonym">Caerostris bankana</name>
    <dbReference type="NCBI Taxonomy" id="172846"/>
    <lineage>
        <taxon>Eukaryota</taxon>
        <taxon>Metazoa</taxon>
        <taxon>Ecdysozoa</taxon>
        <taxon>Arthropoda</taxon>
        <taxon>Chelicerata</taxon>
        <taxon>Arachnida</taxon>
        <taxon>Araneae</taxon>
        <taxon>Araneomorphae</taxon>
        <taxon>Entelegynae</taxon>
        <taxon>Araneoidea</taxon>
        <taxon>Araneidae</taxon>
        <taxon>Caerostris</taxon>
    </lineage>
</organism>
<reference evidence="2 3" key="1">
    <citation type="submission" date="2021-06" db="EMBL/GenBank/DDBJ databases">
        <title>Caerostris extrusa draft genome.</title>
        <authorList>
            <person name="Kono N."/>
            <person name="Arakawa K."/>
        </authorList>
    </citation>
    <scope>NUCLEOTIDE SEQUENCE [LARGE SCALE GENOMIC DNA]</scope>
</reference>
<dbReference type="Proteomes" id="UP001054945">
    <property type="component" value="Unassembled WGS sequence"/>
</dbReference>
<proteinExistence type="predicted"/>
<comment type="caution">
    <text evidence="2">The sequence shown here is derived from an EMBL/GenBank/DDBJ whole genome shotgun (WGS) entry which is preliminary data.</text>
</comment>
<feature type="compositionally biased region" description="Polar residues" evidence="1">
    <location>
        <begin position="52"/>
        <end position="68"/>
    </location>
</feature>
<gene>
    <name evidence="2" type="ORF">CEXT_382651</name>
</gene>
<feature type="region of interest" description="Disordered" evidence="1">
    <location>
        <begin position="49"/>
        <end position="72"/>
    </location>
</feature>
<accession>A0AAV4Q601</accession>
<evidence type="ECO:0000313" key="2">
    <source>
        <dbReference type="EMBL" id="GIY03959.1"/>
    </source>
</evidence>
<protein>
    <submittedName>
        <fullName evidence="2">Uncharacterized protein</fullName>
    </submittedName>
</protein>
<evidence type="ECO:0000313" key="3">
    <source>
        <dbReference type="Proteomes" id="UP001054945"/>
    </source>
</evidence>
<keyword evidence="3" id="KW-1185">Reference proteome</keyword>
<sequence length="105" mass="11660">MSSEELATTCLIDFTLQRDSKRLVRIPSRVAWDECKVQSCDRELFHRDRSSPRQLQLDNDSGRATNRSPAGARVGGAAALQCATQSRRVGGLRARLSLRLTRASC</sequence>
<dbReference type="EMBL" id="BPLR01005643">
    <property type="protein sequence ID" value="GIY03959.1"/>
    <property type="molecule type" value="Genomic_DNA"/>
</dbReference>
<evidence type="ECO:0000256" key="1">
    <source>
        <dbReference type="SAM" id="MobiDB-lite"/>
    </source>
</evidence>
<dbReference type="AlphaFoldDB" id="A0AAV4Q601"/>
<name>A0AAV4Q601_CAEEX</name>